<protein>
    <submittedName>
        <fullName evidence="1">Uncharacterized protein</fullName>
    </submittedName>
</protein>
<keyword evidence="2" id="KW-1185">Reference proteome</keyword>
<comment type="caution">
    <text evidence="1">The sequence shown here is derived from an EMBL/GenBank/DDBJ whole genome shotgun (WGS) entry which is preliminary data.</text>
</comment>
<sequence length="492" mass="52317">MALSMGESCLECLVMTWLNPVVLVSAALVSIGLPAPVLAVTGPTMSANQFNQMLMVDTHLGYTDGTYGLIKDATGRYVRADAYVKAAADYVGIHIFRDGLTDGTAGSSPLSYYQTVAKSGISFVLVASGNTEAALSKSLSQIDTLNSTPGAVGSVLAIEGANEINNAPVCWGPPPCIGGLAGGVARQLTLQKLVRASTRTPKVPRVVYFTGWDAVPGSPGPDPASGYADYNNQHPYPNFGQPPYFWLSRDVALKNSTNKTARAMFTEVGYASGPLYGSKCNGGKGGVCWNNNGTWGTKPQVSEEVQAKFTLLIPFDAALLRVDRIAFYELLTGYKDKGVSDSGFGMFRYSANGTLLPKPVATALRNLTTVTADAGKVTTVTPLRYEVTGLPTHGYCPNVSVSKCTFNPTLAMQKSNGQYLIAVWAEQGIWNPDTHVATQGVTYAATVTLPQQYSKLEVIDPYVSATPIATYTYAASLKVSVVDRPILIRVTP</sequence>
<dbReference type="Proteomes" id="UP000017837">
    <property type="component" value="Unassembled WGS sequence"/>
</dbReference>
<organism evidence="1 2">
    <name type="scientific">Asticcacaulis benevestitus DSM 16100 = ATCC BAA-896</name>
    <dbReference type="NCBI Taxonomy" id="1121022"/>
    <lineage>
        <taxon>Bacteria</taxon>
        <taxon>Pseudomonadati</taxon>
        <taxon>Pseudomonadota</taxon>
        <taxon>Alphaproteobacteria</taxon>
        <taxon>Caulobacterales</taxon>
        <taxon>Caulobacteraceae</taxon>
        <taxon>Asticcacaulis</taxon>
    </lineage>
</organism>
<evidence type="ECO:0000313" key="1">
    <source>
        <dbReference type="EMBL" id="ESQ87765.1"/>
    </source>
</evidence>
<dbReference type="OrthoDB" id="6949258at2"/>
<dbReference type="AlphaFoldDB" id="V4PQH6"/>
<dbReference type="EMBL" id="AWGB01000042">
    <property type="protein sequence ID" value="ESQ87765.1"/>
    <property type="molecule type" value="Genomic_DNA"/>
</dbReference>
<dbReference type="STRING" id="1121022.GCA_000376105_03693"/>
<proteinExistence type="predicted"/>
<dbReference type="eggNOG" id="COG3664">
    <property type="taxonomic scope" value="Bacteria"/>
</dbReference>
<name>V4PQH6_9CAUL</name>
<evidence type="ECO:0000313" key="2">
    <source>
        <dbReference type="Proteomes" id="UP000017837"/>
    </source>
</evidence>
<gene>
    <name evidence="1" type="ORF">ABENE_16980</name>
</gene>
<dbReference type="PATRIC" id="fig|1121022.4.peg.3458"/>
<accession>V4PQH6</accession>
<reference evidence="1 2" key="1">
    <citation type="journal article" date="2014" name="Nature">
        <title>Sequential evolution of bacterial morphology by co-option of a developmental regulator.</title>
        <authorList>
            <person name="Jiang C."/>
            <person name="Brown P.J."/>
            <person name="Ducret A."/>
            <person name="Brun Y.V."/>
        </authorList>
    </citation>
    <scope>NUCLEOTIDE SEQUENCE [LARGE SCALE GENOMIC DNA]</scope>
    <source>
        <strain evidence="1 2">DSM 16100</strain>
    </source>
</reference>
<dbReference type="RefSeq" id="WP_018083373.1">
    <property type="nucleotide sequence ID" value="NZ_AQWM01000030.1"/>
</dbReference>